<evidence type="ECO:0000259" key="1">
    <source>
        <dbReference type="PROSITE" id="PS50234"/>
    </source>
</evidence>
<dbReference type="Pfam" id="PF12450">
    <property type="entry name" value="vWF_A"/>
    <property type="match status" value="1"/>
</dbReference>
<evidence type="ECO:0000313" key="2">
    <source>
        <dbReference type="EMBL" id="AJQ93045.1"/>
    </source>
</evidence>
<dbReference type="PANTHER" id="PTHR10166:SF37">
    <property type="entry name" value="STOLID, ISOFORM H"/>
    <property type="match status" value="1"/>
</dbReference>
<dbReference type="InterPro" id="IPR051173">
    <property type="entry name" value="Ca_channel_alpha-2/delta"/>
</dbReference>
<dbReference type="PROSITE" id="PS50234">
    <property type="entry name" value="VWFA"/>
    <property type="match status" value="1"/>
</dbReference>
<dbReference type="CDD" id="cd01465">
    <property type="entry name" value="vWA_subgroup"/>
    <property type="match status" value="1"/>
</dbReference>
<gene>
    <name evidence="2" type="ORF">YC6258_00995</name>
</gene>
<keyword evidence="3" id="KW-1185">Reference proteome</keyword>
<dbReference type="SUPFAM" id="SSF53300">
    <property type="entry name" value="vWA-like"/>
    <property type="match status" value="1"/>
</dbReference>
<dbReference type="HOGENOM" id="CLU_019123_3_0_6"/>
<dbReference type="STRING" id="1445510.YC6258_00995"/>
<dbReference type="PANTHER" id="PTHR10166">
    <property type="entry name" value="VOLTAGE-DEPENDENT CALCIUM CHANNEL SUBUNIT ALPHA-2/DELTA-RELATED"/>
    <property type="match status" value="1"/>
</dbReference>
<dbReference type="InterPro" id="IPR002035">
    <property type="entry name" value="VWF_A"/>
</dbReference>
<proteinExistence type="predicted"/>
<dbReference type="AlphaFoldDB" id="A0A0C5V0F1"/>
<dbReference type="EMBL" id="CP007142">
    <property type="protein sequence ID" value="AJQ93045.1"/>
    <property type="molecule type" value="Genomic_DNA"/>
</dbReference>
<name>A0A0C5V0F1_9GAMM</name>
<dbReference type="Proteomes" id="UP000032266">
    <property type="component" value="Chromosome"/>
</dbReference>
<organism evidence="2 3">
    <name type="scientific">Gynuella sunshinyii YC6258</name>
    <dbReference type="NCBI Taxonomy" id="1445510"/>
    <lineage>
        <taxon>Bacteria</taxon>
        <taxon>Pseudomonadati</taxon>
        <taxon>Pseudomonadota</taxon>
        <taxon>Gammaproteobacteria</taxon>
        <taxon>Oceanospirillales</taxon>
        <taxon>Saccharospirillaceae</taxon>
        <taxon>Gynuella</taxon>
    </lineage>
</organism>
<feature type="domain" description="VWFA" evidence="1">
    <location>
        <begin position="130"/>
        <end position="308"/>
    </location>
</feature>
<accession>A0A0C5V0F1</accession>
<dbReference type="InterPro" id="IPR021908">
    <property type="entry name" value="YfbK_C"/>
</dbReference>
<dbReference type="Pfam" id="PF12034">
    <property type="entry name" value="YfbK_C"/>
    <property type="match status" value="1"/>
</dbReference>
<dbReference type="KEGG" id="gsn:YC6258_00995"/>
<sequence length="489" mass="53674">MAYSMAAPEMADMIGMPMPESSDSFTHTDINPVKLVSAEPVSTFSADVDTASYSYVRRSLNDGRLPDKDSVRLEEMVNYFDYQYLLPKNPNKPFSISTYVQDAPWAEGRQLIHIGVQGYELPQTAKPHANLVFLLDVSGSMNAPDKLPLLKKSMQLLLSQLQDDDTVAIVVYAGAAGVVLPPTPAANKVAINQALKNLSAGGSTAGAEGIELAYQLAEEHFDKDGVNRIILATDGDFNVGLQSMQELKNYIERKRDRGIYLSILGFGSGNYRDDLMQTLAQNGNGIAAYIDTLSEARKVLVQEASSSLFPIATDLKLQIEFNPARVREYRLLGYETRMLNREDFNNDKVDAGDIGSGHSVTAIYEITPVGSKAAMLDDLRYTPSAPISSNSVSDELAFIKLRYKLPGEDHSRLIEKAVRVNSNDDIATDAGFAASVAGFAQLLKDPRYLQQWNFEDAIKLALKNRGDDPYGYRSEFVQLIRAAGTAAPM</sequence>
<dbReference type="Pfam" id="PF00092">
    <property type="entry name" value="VWA"/>
    <property type="match status" value="1"/>
</dbReference>
<evidence type="ECO:0000313" key="3">
    <source>
        <dbReference type="Proteomes" id="UP000032266"/>
    </source>
</evidence>
<dbReference type="SMART" id="SM00327">
    <property type="entry name" value="VWA"/>
    <property type="match status" value="1"/>
</dbReference>
<dbReference type="InterPro" id="IPR036465">
    <property type="entry name" value="vWFA_dom_sf"/>
</dbReference>
<reference evidence="2 3" key="1">
    <citation type="submission" date="2014-01" db="EMBL/GenBank/DDBJ databases">
        <title>Full genme sequencing of cellulolytic bacterium Gynuella sunshinyii YC6258T gen. nov., sp. nov.</title>
        <authorList>
            <person name="Khan H."/>
            <person name="Chung E.J."/>
            <person name="Chung Y.R."/>
        </authorList>
    </citation>
    <scope>NUCLEOTIDE SEQUENCE [LARGE SCALE GENOMIC DNA]</scope>
    <source>
        <strain evidence="2 3">YC6258</strain>
    </source>
</reference>
<dbReference type="Gene3D" id="3.40.50.410">
    <property type="entry name" value="von Willebrand factor, type A domain"/>
    <property type="match status" value="1"/>
</dbReference>
<dbReference type="PATRIC" id="fig|1445510.3.peg.973"/>
<dbReference type="InterPro" id="IPR022156">
    <property type="entry name" value="Uncharacterised_YfbK_N"/>
</dbReference>
<protein>
    <submittedName>
        <fullName evidence="2">Uncharacterized protein containing a von Willebrand factor type A (VWA) domain</fullName>
    </submittedName>
</protein>